<dbReference type="GeneID" id="85398402"/>
<keyword evidence="4" id="KW-1185">Reference proteome</keyword>
<protein>
    <recommendedName>
        <fullName evidence="2">Rhodopsin domain-containing protein</fullName>
    </recommendedName>
</protein>
<dbReference type="Pfam" id="PF20684">
    <property type="entry name" value="Fung_rhodopsin"/>
    <property type="match status" value="1"/>
</dbReference>
<dbReference type="InterPro" id="IPR049326">
    <property type="entry name" value="Rhodopsin_dom_fungi"/>
</dbReference>
<proteinExistence type="predicted"/>
<feature type="transmembrane region" description="Helical" evidence="1">
    <location>
        <begin position="20"/>
        <end position="44"/>
    </location>
</feature>
<name>A0AAD8XBY8_GLOAC</name>
<evidence type="ECO:0000256" key="1">
    <source>
        <dbReference type="SAM" id="Phobius"/>
    </source>
</evidence>
<feature type="transmembrane region" description="Helical" evidence="1">
    <location>
        <begin position="56"/>
        <end position="80"/>
    </location>
</feature>
<dbReference type="PANTHER" id="PTHR38794:SF3">
    <property type="entry name" value="INTEGRAL MEMBRANE PROTEIN"/>
    <property type="match status" value="1"/>
</dbReference>
<feature type="transmembrane region" description="Helical" evidence="1">
    <location>
        <begin position="176"/>
        <end position="200"/>
    </location>
</feature>
<feature type="transmembrane region" description="Helical" evidence="1">
    <location>
        <begin position="212"/>
        <end position="232"/>
    </location>
</feature>
<dbReference type="RefSeq" id="XP_060362109.1">
    <property type="nucleotide sequence ID" value="XM_060514504.1"/>
</dbReference>
<evidence type="ECO:0000313" key="4">
    <source>
        <dbReference type="Proteomes" id="UP001244207"/>
    </source>
</evidence>
<keyword evidence="1" id="KW-0472">Membrane</keyword>
<keyword evidence="1" id="KW-0812">Transmembrane</keyword>
<feature type="transmembrane region" description="Helical" evidence="1">
    <location>
        <begin position="100"/>
        <end position="124"/>
    </location>
</feature>
<dbReference type="AlphaFoldDB" id="A0AAD8XBY8"/>
<reference evidence="3" key="1">
    <citation type="submission" date="2021-12" db="EMBL/GenBank/DDBJ databases">
        <title>Comparative genomics, transcriptomics and evolutionary studies reveal genomic signatures of adaptation to plant cell wall in hemibiotrophic fungi.</title>
        <authorList>
            <consortium name="DOE Joint Genome Institute"/>
            <person name="Baroncelli R."/>
            <person name="Diaz J.F."/>
            <person name="Benocci T."/>
            <person name="Peng M."/>
            <person name="Battaglia E."/>
            <person name="Haridas S."/>
            <person name="Andreopoulos W."/>
            <person name="Labutti K."/>
            <person name="Pangilinan J."/>
            <person name="Floch G.L."/>
            <person name="Makela M.R."/>
            <person name="Henrissat B."/>
            <person name="Grigoriev I.V."/>
            <person name="Crouch J.A."/>
            <person name="De Vries R.P."/>
            <person name="Sukno S.A."/>
            <person name="Thon M.R."/>
        </authorList>
    </citation>
    <scope>NUCLEOTIDE SEQUENCE</scope>
    <source>
        <strain evidence="3">CBS 112980</strain>
    </source>
</reference>
<keyword evidence="1" id="KW-1133">Transmembrane helix</keyword>
<organism evidence="3 4">
    <name type="scientific">Glomerella acutata</name>
    <name type="common">Colletotrichum acutatum</name>
    <dbReference type="NCBI Taxonomy" id="27357"/>
    <lineage>
        <taxon>Eukaryota</taxon>
        <taxon>Fungi</taxon>
        <taxon>Dikarya</taxon>
        <taxon>Ascomycota</taxon>
        <taxon>Pezizomycotina</taxon>
        <taxon>Sordariomycetes</taxon>
        <taxon>Hypocreomycetidae</taxon>
        <taxon>Glomerellales</taxon>
        <taxon>Glomerellaceae</taxon>
        <taxon>Colletotrichum</taxon>
        <taxon>Colletotrichum acutatum species complex</taxon>
    </lineage>
</organism>
<sequence>MLVDIQPDPPFYALTEDDQAALVVVASLIFLIYAIVGISLKLIIRLNITSLKSHDVILLVATGLLLSQTVCIIIACNHGLGHHQDVVEPYDLEAFHKLFYASSILAIAIAASTKFSLCLLIHSINNHGRLNLANKVLFGTIVAWGISGIFTTAFQCSLPQPWLAIADEKCPVREGIFLYNGVMDIFTDVCLCLLPVAMMWKVQTTLKRKMMVIALFTTRIIVPIITIPRLIYTQNLVTDYNNATWNAVHHFIWL</sequence>
<feature type="transmembrane region" description="Helical" evidence="1">
    <location>
        <begin position="136"/>
        <end position="156"/>
    </location>
</feature>
<accession>A0AAD8XBY8</accession>
<feature type="domain" description="Rhodopsin" evidence="2">
    <location>
        <begin position="41"/>
        <end position="253"/>
    </location>
</feature>
<dbReference type="Proteomes" id="UP001244207">
    <property type="component" value="Unassembled WGS sequence"/>
</dbReference>
<evidence type="ECO:0000313" key="3">
    <source>
        <dbReference type="EMBL" id="KAK1721313.1"/>
    </source>
</evidence>
<dbReference type="EMBL" id="JAHMHS010000085">
    <property type="protein sequence ID" value="KAK1721313.1"/>
    <property type="molecule type" value="Genomic_DNA"/>
</dbReference>
<gene>
    <name evidence="3" type="ORF">BDZ83DRAFT_754656</name>
</gene>
<evidence type="ECO:0000259" key="2">
    <source>
        <dbReference type="Pfam" id="PF20684"/>
    </source>
</evidence>
<comment type="caution">
    <text evidence="3">The sequence shown here is derived from an EMBL/GenBank/DDBJ whole genome shotgun (WGS) entry which is preliminary data.</text>
</comment>
<dbReference type="PANTHER" id="PTHR38794">
    <property type="entry name" value="INTEGRAL MEMBRANE PROTEIN"/>
    <property type="match status" value="1"/>
</dbReference>